<name>A0A1D7UUM0_9LEPT</name>
<dbReference type="Pfam" id="PF14248">
    <property type="entry name" value="DUF4345"/>
    <property type="match status" value="1"/>
</dbReference>
<dbReference type="RefSeq" id="WP_069606534.1">
    <property type="nucleotide sequence ID" value="NZ_CP015217.1"/>
</dbReference>
<evidence type="ECO:0000313" key="3">
    <source>
        <dbReference type="Proteomes" id="UP000094197"/>
    </source>
</evidence>
<feature type="transmembrane region" description="Helical" evidence="1">
    <location>
        <begin position="47"/>
        <end position="67"/>
    </location>
</feature>
<evidence type="ECO:0008006" key="4">
    <source>
        <dbReference type="Google" id="ProtNLM"/>
    </source>
</evidence>
<gene>
    <name evidence="2" type="ORF">A0128_05200</name>
</gene>
<keyword evidence="1" id="KW-0812">Transmembrane</keyword>
<evidence type="ECO:0000313" key="2">
    <source>
        <dbReference type="EMBL" id="AOP33295.1"/>
    </source>
</evidence>
<accession>A0A1D7UUM0</accession>
<dbReference type="InterPro" id="IPR025597">
    <property type="entry name" value="DUF4345"/>
</dbReference>
<dbReference type="Proteomes" id="UP000094197">
    <property type="component" value="Chromosome 1"/>
</dbReference>
<evidence type="ECO:0000256" key="1">
    <source>
        <dbReference type="SAM" id="Phobius"/>
    </source>
</evidence>
<dbReference type="AlphaFoldDB" id="A0A1D7UUM0"/>
<dbReference type="OrthoDB" id="4549167at2"/>
<dbReference type="EMBL" id="CP015217">
    <property type="protein sequence ID" value="AOP33295.1"/>
    <property type="molecule type" value="Genomic_DNA"/>
</dbReference>
<organism evidence="2 3">
    <name type="scientific">Leptospira tipperaryensis</name>
    <dbReference type="NCBI Taxonomy" id="2564040"/>
    <lineage>
        <taxon>Bacteria</taxon>
        <taxon>Pseudomonadati</taxon>
        <taxon>Spirochaetota</taxon>
        <taxon>Spirochaetia</taxon>
        <taxon>Leptospirales</taxon>
        <taxon>Leptospiraceae</taxon>
        <taxon>Leptospira</taxon>
    </lineage>
</organism>
<sequence>MKSDSSLSMSERIVQICLFLVAFIAMFGGALQMYLGEPTTTPRLDNVHRFMAGVYFSTGLISGWTAWTIQKQNVLVYLLALGVFLAAVGRLVSISVVGLPEPAALWLGYLVPELVIPPIVVIAQRISDKNKGK</sequence>
<keyword evidence="1" id="KW-0472">Membrane</keyword>
<feature type="transmembrane region" description="Helical" evidence="1">
    <location>
        <begin position="103"/>
        <end position="123"/>
    </location>
</feature>
<proteinExistence type="predicted"/>
<protein>
    <recommendedName>
        <fullName evidence="4">DUF4345 domain-containing protein</fullName>
    </recommendedName>
</protein>
<feature type="transmembrane region" description="Helical" evidence="1">
    <location>
        <begin position="12"/>
        <end position="35"/>
    </location>
</feature>
<feature type="transmembrane region" description="Helical" evidence="1">
    <location>
        <begin position="74"/>
        <end position="97"/>
    </location>
</feature>
<reference evidence="2 3" key="1">
    <citation type="submission" date="2016-04" db="EMBL/GenBank/DDBJ databases">
        <title>Complete genome seqeunce of Leptospira alstonii serovar Room22.</title>
        <authorList>
            <person name="Nally J.E."/>
            <person name="Bayles D.O."/>
            <person name="Hurley D."/>
            <person name="Fanning S."/>
            <person name="McMahon B.J."/>
            <person name="Arent Z."/>
        </authorList>
    </citation>
    <scope>NUCLEOTIDE SEQUENCE [LARGE SCALE GENOMIC DNA]</scope>
    <source>
        <strain evidence="2 3">GWTS #1</strain>
    </source>
</reference>
<keyword evidence="1" id="KW-1133">Transmembrane helix</keyword>
<dbReference type="KEGG" id="laj:A0128_05200"/>
<keyword evidence="3" id="KW-1185">Reference proteome</keyword>